<dbReference type="Gene3D" id="3.30.2010.10">
    <property type="entry name" value="Metalloproteases ('zincins'), catalytic domain"/>
    <property type="match status" value="1"/>
</dbReference>
<evidence type="ECO:0000256" key="3">
    <source>
        <dbReference type="ARBA" id="ARBA00022723"/>
    </source>
</evidence>
<proteinExistence type="predicted"/>
<keyword evidence="3" id="KW-0479">Metal-binding</keyword>
<dbReference type="PANTHER" id="PTHR22726">
    <property type="entry name" value="METALLOENDOPEPTIDASE OMA1"/>
    <property type="match status" value="1"/>
</dbReference>
<protein>
    <submittedName>
        <fullName evidence="9">M48 family metalloprotease</fullName>
        <ecNumber evidence="9">3.4.24.-</ecNumber>
    </submittedName>
</protein>
<evidence type="ECO:0000256" key="4">
    <source>
        <dbReference type="ARBA" id="ARBA00022801"/>
    </source>
</evidence>
<dbReference type="EMBL" id="JAPWHE010000001">
    <property type="protein sequence ID" value="MCZ4329063.1"/>
    <property type="molecule type" value="Genomic_DNA"/>
</dbReference>
<organism evidence="9 10">
    <name type="scientific">Castellaniella denitrificans</name>
    <dbReference type="NCBI Taxonomy" id="56119"/>
    <lineage>
        <taxon>Bacteria</taxon>
        <taxon>Pseudomonadati</taxon>
        <taxon>Pseudomonadota</taxon>
        <taxon>Betaproteobacteria</taxon>
        <taxon>Burkholderiales</taxon>
        <taxon>Alcaligenaceae</taxon>
        <taxon>Castellaniella</taxon>
    </lineage>
</organism>
<comment type="caution">
    <text evidence="9">The sequence shown here is derived from an EMBL/GenBank/DDBJ whole genome shotgun (WGS) entry which is preliminary data.</text>
</comment>
<comment type="cofactor">
    <cofactor evidence="1">
        <name>Zn(2+)</name>
        <dbReference type="ChEBI" id="CHEBI:29105"/>
    </cofactor>
</comment>
<dbReference type="EC" id="3.4.24.-" evidence="9"/>
<dbReference type="InterPro" id="IPR001915">
    <property type="entry name" value="Peptidase_M48"/>
</dbReference>
<evidence type="ECO:0000256" key="7">
    <source>
        <dbReference type="SAM" id="SignalP"/>
    </source>
</evidence>
<feature type="domain" description="Peptidase M48" evidence="8">
    <location>
        <begin position="79"/>
        <end position="221"/>
    </location>
</feature>
<gene>
    <name evidence="9" type="ORF">O4H32_03700</name>
</gene>
<reference evidence="9" key="1">
    <citation type="submission" date="2022-12" db="EMBL/GenBank/DDBJ databases">
        <title>Bacterial isolates from different developmental stages of Nematostella vectensis.</title>
        <authorList>
            <person name="Fraune S."/>
        </authorList>
    </citation>
    <scope>NUCLEOTIDE SEQUENCE</scope>
    <source>
        <strain evidence="9">G21619-S1</strain>
    </source>
</reference>
<dbReference type="GO" id="GO:0008237">
    <property type="term" value="F:metallopeptidase activity"/>
    <property type="evidence" value="ECO:0007669"/>
    <property type="project" value="UniProtKB-KW"/>
</dbReference>
<keyword evidence="7" id="KW-0732">Signal</keyword>
<dbReference type="PROSITE" id="PS51257">
    <property type="entry name" value="PROKAR_LIPOPROTEIN"/>
    <property type="match status" value="1"/>
</dbReference>
<name>A0ABT4M179_9BURK</name>
<feature type="signal peptide" evidence="7">
    <location>
        <begin position="1"/>
        <end position="18"/>
    </location>
</feature>
<feature type="chain" id="PRO_5046980138" evidence="7">
    <location>
        <begin position="19"/>
        <end position="448"/>
    </location>
</feature>
<keyword evidence="6 9" id="KW-0482">Metalloprotease</keyword>
<dbReference type="Pfam" id="PF01435">
    <property type="entry name" value="Peptidase_M48"/>
    <property type="match status" value="1"/>
</dbReference>
<evidence type="ECO:0000256" key="2">
    <source>
        <dbReference type="ARBA" id="ARBA00022670"/>
    </source>
</evidence>
<keyword evidence="2" id="KW-0645">Protease</keyword>
<dbReference type="InterPro" id="IPR051156">
    <property type="entry name" value="Mito/Outer_Membr_Metalloprot"/>
</dbReference>
<evidence type="ECO:0000256" key="5">
    <source>
        <dbReference type="ARBA" id="ARBA00022833"/>
    </source>
</evidence>
<dbReference type="PANTHER" id="PTHR22726:SF1">
    <property type="entry name" value="METALLOENDOPEPTIDASE OMA1, MITOCHONDRIAL"/>
    <property type="match status" value="1"/>
</dbReference>
<accession>A0ABT4M179</accession>
<evidence type="ECO:0000313" key="10">
    <source>
        <dbReference type="Proteomes" id="UP001068379"/>
    </source>
</evidence>
<evidence type="ECO:0000313" key="9">
    <source>
        <dbReference type="EMBL" id="MCZ4329063.1"/>
    </source>
</evidence>
<dbReference type="RefSeq" id="WP_269356785.1">
    <property type="nucleotide sequence ID" value="NZ_JAPWHE010000001.1"/>
</dbReference>
<evidence type="ECO:0000259" key="8">
    <source>
        <dbReference type="Pfam" id="PF01435"/>
    </source>
</evidence>
<keyword evidence="5" id="KW-0862">Zinc</keyword>
<dbReference type="Proteomes" id="UP001068379">
    <property type="component" value="Unassembled WGS sequence"/>
</dbReference>
<evidence type="ECO:0000256" key="6">
    <source>
        <dbReference type="ARBA" id="ARBA00023049"/>
    </source>
</evidence>
<keyword evidence="10" id="KW-1185">Reference proteome</keyword>
<keyword evidence="4 9" id="KW-0378">Hydrolase</keyword>
<evidence type="ECO:0000256" key="1">
    <source>
        <dbReference type="ARBA" id="ARBA00001947"/>
    </source>
</evidence>
<sequence>MMRVFSALLLLLALAGCAGIPGTGKGKEIAGYDRQVNVIDTQYLHQMDRTMVGDPALASYVQGIRGKLEAAHGDPCDCVVLVDSFGGYEAYSISTKTAVVSAGVVAQVDSEDELAAIIAHELGHVYSLDAVKGMFQDATIFAINAAGWAAGAGGYSIMLEDYVDDVSRGLIYRRWNVEQEMDADLFAMDLLVKAGYSVSGLKMAVRKLAQYGAHASHPSSAAAVCAAGGRRFDDKRLKACSKIWTGAQDSVYQDRDSRLKAILAASRRLTSEERRRVQGKAPPRFASVDYLFRMNNLVATDAARLRRGLAAVERMSMPPSLEGNVSVTNRLAMAHRLLGDEAKAQAYLARSYFSPNRTVWTFAQYYRHLSGSRDPDLVRRTINQSHAEVGPNQALLPMEAYLAKRHRLPGIRLETTGRCLLSLVGDAKTLNLCGEFEKRADAGGPAPW</sequence>